<evidence type="ECO:0000313" key="1">
    <source>
        <dbReference type="EMBL" id="WXB19418.1"/>
    </source>
</evidence>
<dbReference type="EMBL" id="CP089984">
    <property type="protein sequence ID" value="WXB19418.1"/>
    <property type="molecule type" value="Genomic_DNA"/>
</dbReference>
<dbReference type="RefSeq" id="WP_394829035.1">
    <property type="nucleotide sequence ID" value="NZ_CP089984.1"/>
</dbReference>
<accession>A0ABZ2MA76</accession>
<gene>
    <name evidence="1" type="ORF">LZC94_19575</name>
</gene>
<evidence type="ECO:0000313" key="2">
    <source>
        <dbReference type="Proteomes" id="UP001370348"/>
    </source>
</evidence>
<reference evidence="1 2" key="1">
    <citation type="submission" date="2021-12" db="EMBL/GenBank/DDBJ databases">
        <title>Discovery of the Pendulisporaceae a myxobacterial family with distinct sporulation behavior and unique specialized metabolism.</title>
        <authorList>
            <person name="Garcia R."/>
            <person name="Popoff A."/>
            <person name="Bader C.D."/>
            <person name="Loehr J."/>
            <person name="Walesch S."/>
            <person name="Walt C."/>
            <person name="Boldt J."/>
            <person name="Bunk B."/>
            <person name="Haeckl F.J.F.P.J."/>
            <person name="Gunesch A.P."/>
            <person name="Birkelbach J."/>
            <person name="Nuebel U."/>
            <person name="Pietschmann T."/>
            <person name="Bach T."/>
            <person name="Mueller R."/>
        </authorList>
    </citation>
    <scope>NUCLEOTIDE SEQUENCE [LARGE SCALE GENOMIC DNA]</scope>
    <source>
        <strain evidence="1 2">MSr11954</strain>
    </source>
</reference>
<protein>
    <submittedName>
        <fullName evidence="1">Uncharacterized protein</fullName>
    </submittedName>
</protein>
<name>A0ABZ2MA76_9BACT</name>
<organism evidence="1 2">
    <name type="scientific">Pendulispora albinea</name>
    <dbReference type="NCBI Taxonomy" id="2741071"/>
    <lineage>
        <taxon>Bacteria</taxon>
        <taxon>Pseudomonadati</taxon>
        <taxon>Myxococcota</taxon>
        <taxon>Myxococcia</taxon>
        <taxon>Myxococcales</taxon>
        <taxon>Sorangiineae</taxon>
        <taxon>Pendulisporaceae</taxon>
        <taxon>Pendulispora</taxon>
    </lineage>
</organism>
<dbReference type="Proteomes" id="UP001370348">
    <property type="component" value="Chromosome"/>
</dbReference>
<keyword evidence="2" id="KW-1185">Reference proteome</keyword>
<sequence length="191" mass="20692">MVPSVPVADERRLLPVLTELARKVYDVDAKISIDIVAGGARAVQSGSAALTVVPMRVHFVGYRESYCRFAVIRTGTTRGEMIPVAVFSRYDCRDMRKLAEADLNHDGVPDFVFEVSIPSNKHPAVVVEGVVYVSSSKGETYCHAPFASGIATIYPGAPSAFPGMKTVAAAIEWEASRRGRMVLECPETVSE</sequence>
<proteinExistence type="predicted"/>